<organism evidence="2 3">
    <name type="scientific">Phakopsora pachyrhizi</name>
    <name type="common">Asian soybean rust disease fungus</name>
    <dbReference type="NCBI Taxonomy" id="170000"/>
    <lineage>
        <taxon>Eukaryota</taxon>
        <taxon>Fungi</taxon>
        <taxon>Dikarya</taxon>
        <taxon>Basidiomycota</taxon>
        <taxon>Pucciniomycotina</taxon>
        <taxon>Pucciniomycetes</taxon>
        <taxon>Pucciniales</taxon>
        <taxon>Phakopsoraceae</taxon>
        <taxon>Phakopsora</taxon>
    </lineage>
</organism>
<gene>
    <name evidence="2" type="ORF">PPACK8108_LOCUS19176</name>
</gene>
<keyword evidence="3" id="KW-1185">Reference proteome</keyword>
<comment type="caution">
    <text evidence="2">The sequence shown here is derived from an EMBL/GenBank/DDBJ whole genome shotgun (WGS) entry which is preliminary data.</text>
</comment>
<name>A0AAV0BDW5_PHAPC</name>
<keyword evidence="1" id="KW-0472">Membrane</keyword>
<keyword evidence="1" id="KW-1133">Transmembrane helix</keyword>
<evidence type="ECO:0000313" key="2">
    <source>
        <dbReference type="EMBL" id="CAH7684754.1"/>
    </source>
</evidence>
<proteinExistence type="predicted"/>
<keyword evidence="1" id="KW-0812">Transmembrane</keyword>
<evidence type="ECO:0000313" key="3">
    <source>
        <dbReference type="Proteomes" id="UP001153365"/>
    </source>
</evidence>
<protein>
    <submittedName>
        <fullName evidence="2">Uncharacterized protein</fullName>
    </submittedName>
</protein>
<dbReference type="Proteomes" id="UP001153365">
    <property type="component" value="Unassembled WGS sequence"/>
</dbReference>
<dbReference type="AlphaFoldDB" id="A0AAV0BDW5"/>
<dbReference type="EMBL" id="CALTRL010005687">
    <property type="protein sequence ID" value="CAH7684754.1"/>
    <property type="molecule type" value="Genomic_DNA"/>
</dbReference>
<feature type="transmembrane region" description="Helical" evidence="1">
    <location>
        <begin position="16"/>
        <end position="41"/>
    </location>
</feature>
<reference evidence="2" key="1">
    <citation type="submission" date="2022-06" db="EMBL/GenBank/DDBJ databases">
        <authorList>
            <consortium name="SYNGENTA / RWTH Aachen University"/>
        </authorList>
    </citation>
    <scope>NUCLEOTIDE SEQUENCE</scope>
</reference>
<accession>A0AAV0BDW5</accession>
<evidence type="ECO:0000256" key="1">
    <source>
        <dbReference type="SAM" id="Phobius"/>
    </source>
</evidence>
<sequence length="108" mass="12135">MASLPSSNPWITSARILLLMILFPAIANLLQPAATGVMNLIKLPLRLRQLSGGLRNQKRLNSNVSGSSRRRKLFKSEFVEEDDEEEEMILRRVGAFRVVLVSIYIIVG</sequence>